<accession>A0A6V8PBY5</accession>
<comment type="caution">
    <text evidence="1">The sequence shown here is derived from an EMBL/GenBank/DDBJ whole genome shotgun (WGS) entry which is preliminary data.</text>
</comment>
<feature type="non-terminal residue" evidence="1">
    <location>
        <position position="1"/>
    </location>
</feature>
<evidence type="ECO:0000313" key="2">
    <source>
        <dbReference type="Proteomes" id="UP000591948"/>
    </source>
</evidence>
<reference evidence="1 2" key="1">
    <citation type="journal article" date="2020" name="Front. Microbiol.">
        <title>Single-cell genomics of novel Actinobacteria with the Wood-Ljungdahl pathway discovered in a serpentinizing system.</title>
        <authorList>
            <person name="Merino N."/>
            <person name="Kawai M."/>
            <person name="Boyd E.S."/>
            <person name="Colman D.R."/>
            <person name="McGlynn S.E."/>
            <person name="Nealson K.H."/>
            <person name="Kurokawa K."/>
            <person name="Hongoh Y."/>
        </authorList>
    </citation>
    <scope>NUCLEOTIDE SEQUENCE [LARGE SCALE GENOMIC DNA]</scope>
    <source>
        <strain evidence="1 2">S33</strain>
    </source>
</reference>
<sequence>EYVGEPFKVCFKPFGKIGIKGVFNVSPSFGIGPFLQATRYSSYKDEYEWYDEWLEVTETFKVKHKNPWEINLGIGLQGKIGEAIIYGGPVAYWTESKVDWTWTVGPITESGSLTFEEKNKVGGFVGVRLPLTKELSFEVEGQLKSRFSMGGALTYAF</sequence>
<dbReference type="RefSeq" id="WP_176233814.1">
    <property type="nucleotide sequence ID" value="NZ_BLRY01000210.1"/>
</dbReference>
<evidence type="ECO:0000313" key="1">
    <source>
        <dbReference type="EMBL" id="GFP28411.1"/>
    </source>
</evidence>
<gene>
    <name evidence="1" type="ORF">HKBW3S33_01826</name>
</gene>
<dbReference type="EMBL" id="BLRY01000210">
    <property type="protein sequence ID" value="GFP28411.1"/>
    <property type="molecule type" value="Genomic_DNA"/>
</dbReference>
<proteinExistence type="predicted"/>
<dbReference type="AlphaFoldDB" id="A0A6V8PBY5"/>
<protein>
    <recommendedName>
        <fullName evidence="3">Outer membrane protein beta-barrel domain-containing protein</fullName>
    </recommendedName>
</protein>
<name>A0A6V8PBY5_9ACTN</name>
<organism evidence="1 2">
    <name type="scientific">Candidatus Hakubella thermalkaliphila</name>
    <dbReference type="NCBI Taxonomy" id="2754717"/>
    <lineage>
        <taxon>Bacteria</taxon>
        <taxon>Bacillati</taxon>
        <taxon>Actinomycetota</taxon>
        <taxon>Actinomycetota incertae sedis</taxon>
        <taxon>Candidatus Hakubellales</taxon>
        <taxon>Candidatus Hakubellaceae</taxon>
        <taxon>Candidatus Hakubella</taxon>
    </lineage>
</organism>
<keyword evidence="2" id="KW-1185">Reference proteome</keyword>
<dbReference type="Proteomes" id="UP000591948">
    <property type="component" value="Unassembled WGS sequence"/>
</dbReference>
<evidence type="ECO:0008006" key="3">
    <source>
        <dbReference type="Google" id="ProtNLM"/>
    </source>
</evidence>